<dbReference type="AlphaFoldDB" id="A0A1I8FCV6"/>
<feature type="region of interest" description="Disordered" evidence="1">
    <location>
        <begin position="1"/>
        <end position="24"/>
    </location>
</feature>
<dbReference type="Proteomes" id="UP000095280">
    <property type="component" value="Unplaced"/>
</dbReference>
<keyword evidence="2" id="KW-1185">Reference proteome</keyword>
<proteinExistence type="predicted"/>
<accession>A0A1I8FCV6</accession>
<reference evidence="3" key="1">
    <citation type="submission" date="2016-11" db="UniProtKB">
        <authorList>
            <consortium name="WormBaseParasite"/>
        </authorList>
    </citation>
    <scope>IDENTIFICATION</scope>
</reference>
<evidence type="ECO:0000313" key="3">
    <source>
        <dbReference type="WBParaSite" id="maker-unitig_28891-snap-gene-0.2-mRNA-1"/>
    </source>
</evidence>
<organism evidence="2 3">
    <name type="scientific">Macrostomum lignano</name>
    <dbReference type="NCBI Taxonomy" id="282301"/>
    <lineage>
        <taxon>Eukaryota</taxon>
        <taxon>Metazoa</taxon>
        <taxon>Spiralia</taxon>
        <taxon>Lophotrochozoa</taxon>
        <taxon>Platyhelminthes</taxon>
        <taxon>Rhabditophora</taxon>
        <taxon>Macrostomorpha</taxon>
        <taxon>Macrostomida</taxon>
        <taxon>Macrostomidae</taxon>
        <taxon>Macrostomum</taxon>
    </lineage>
</organism>
<sequence length="89" mass="9976">MAPASAVMLSLDSKGLSDNTDANERTRQSNWFTKHRTCWNKTAKDMERCISDLLVVGNKALCAFCAVVERQTTGKRPQDGVERDGCRRQ</sequence>
<evidence type="ECO:0000313" key="2">
    <source>
        <dbReference type="Proteomes" id="UP000095280"/>
    </source>
</evidence>
<dbReference type="WBParaSite" id="maker-unitig_28891-snap-gene-0.2-mRNA-1">
    <property type="protein sequence ID" value="maker-unitig_28891-snap-gene-0.2-mRNA-1"/>
    <property type="gene ID" value="maker-unitig_28891-snap-gene-0.2"/>
</dbReference>
<evidence type="ECO:0000256" key="1">
    <source>
        <dbReference type="SAM" id="MobiDB-lite"/>
    </source>
</evidence>
<name>A0A1I8FCV6_9PLAT</name>
<protein>
    <submittedName>
        <fullName evidence="3">Secreted protein</fullName>
    </submittedName>
</protein>